<dbReference type="PROSITE" id="PS51257">
    <property type="entry name" value="PROKAR_LIPOPROTEIN"/>
    <property type="match status" value="1"/>
</dbReference>
<feature type="chain" id="PRO_5022891387" evidence="1">
    <location>
        <begin position="22"/>
        <end position="91"/>
    </location>
</feature>
<sequence>MRMIAAVIGVAGALVANAALAQTSTNATAQACYTEAHRQVLSGEALVSFMASCTSGQVAPTRVSTDVTQRCADQARLLSGEAKVQALRDCR</sequence>
<comment type="caution">
    <text evidence="2">The sequence shown here is derived from an EMBL/GenBank/DDBJ whole genome shotgun (WGS) entry which is preliminary data.</text>
</comment>
<protein>
    <submittedName>
        <fullName evidence="2">Uncharacterized protein</fullName>
    </submittedName>
</protein>
<dbReference type="EMBL" id="VDUZ01000022">
    <property type="protein sequence ID" value="TXL73835.1"/>
    <property type="molecule type" value="Genomic_DNA"/>
</dbReference>
<dbReference type="AlphaFoldDB" id="A0A5C8PKR1"/>
<dbReference type="Proteomes" id="UP000321638">
    <property type="component" value="Unassembled WGS sequence"/>
</dbReference>
<proteinExistence type="predicted"/>
<dbReference type="OrthoDB" id="9942395at2"/>
<dbReference type="RefSeq" id="WP_147848630.1">
    <property type="nucleotide sequence ID" value="NZ_VDUZ01000022.1"/>
</dbReference>
<accession>A0A5C8PKR1</accession>
<name>A0A5C8PKR1_9HYPH</name>
<gene>
    <name evidence="2" type="ORF">FHP25_19475</name>
</gene>
<evidence type="ECO:0000313" key="3">
    <source>
        <dbReference type="Proteomes" id="UP000321638"/>
    </source>
</evidence>
<keyword evidence="1" id="KW-0732">Signal</keyword>
<evidence type="ECO:0000256" key="1">
    <source>
        <dbReference type="SAM" id="SignalP"/>
    </source>
</evidence>
<reference evidence="2 3" key="1">
    <citation type="submission" date="2019-06" db="EMBL/GenBank/DDBJ databases">
        <title>New taxonomy in bacterial strain CC-CFT640, isolated from vineyard.</title>
        <authorList>
            <person name="Lin S.-Y."/>
            <person name="Tsai C.-F."/>
            <person name="Young C.-C."/>
        </authorList>
    </citation>
    <scope>NUCLEOTIDE SEQUENCE [LARGE SCALE GENOMIC DNA]</scope>
    <source>
        <strain evidence="2 3">CC-CFT640</strain>
    </source>
</reference>
<keyword evidence="3" id="KW-1185">Reference proteome</keyword>
<feature type="signal peptide" evidence="1">
    <location>
        <begin position="1"/>
        <end position="21"/>
    </location>
</feature>
<evidence type="ECO:0000313" key="2">
    <source>
        <dbReference type="EMBL" id="TXL73835.1"/>
    </source>
</evidence>
<organism evidence="2 3">
    <name type="scientific">Vineibacter terrae</name>
    <dbReference type="NCBI Taxonomy" id="2586908"/>
    <lineage>
        <taxon>Bacteria</taxon>
        <taxon>Pseudomonadati</taxon>
        <taxon>Pseudomonadota</taxon>
        <taxon>Alphaproteobacteria</taxon>
        <taxon>Hyphomicrobiales</taxon>
        <taxon>Vineibacter</taxon>
    </lineage>
</organism>